<reference evidence="12" key="1">
    <citation type="submission" date="2018-02" db="EMBL/GenBank/DDBJ databases">
        <authorList>
            <person name="Holder M.E."/>
            <person name="Ajami N.J."/>
            <person name="Petrosino J.F."/>
        </authorList>
    </citation>
    <scope>NUCLEOTIDE SEQUENCE [LARGE SCALE GENOMIC DNA]</scope>
    <source>
        <strain evidence="12">CCUG 47711</strain>
    </source>
</reference>
<keyword evidence="3" id="KW-0547">Nucleotide-binding</keyword>
<dbReference type="KEGG" id="fsa:C5Q98_05860"/>
<gene>
    <name evidence="11" type="ORF">C5Q98_05860</name>
</gene>
<feature type="domain" description="ABC transporter" evidence="9">
    <location>
        <begin position="382"/>
        <end position="614"/>
    </location>
</feature>
<dbReference type="PROSITE" id="PS00211">
    <property type="entry name" value="ABC_TRANSPORTER_1"/>
    <property type="match status" value="1"/>
</dbReference>
<dbReference type="PROSITE" id="PS50893">
    <property type="entry name" value="ABC_TRANSPORTER_2"/>
    <property type="match status" value="1"/>
</dbReference>
<evidence type="ECO:0000256" key="8">
    <source>
        <dbReference type="SAM" id="Phobius"/>
    </source>
</evidence>
<keyword evidence="6 8" id="KW-0472">Membrane</keyword>
<feature type="transmembrane region" description="Helical" evidence="8">
    <location>
        <begin position="66"/>
        <end position="89"/>
    </location>
</feature>
<evidence type="ECO:0000256" key="1">
    <source>
        <dbReference type="ARBA" id="ARBA00004651"/>
    </source>
</evidence>
<name>A0A2S0KP32_9FIRM</name>
<dbReference type="GO" id="GO:0005886">
    <property type="term" value="C:plasma membrane"/>
    <property type="evidence" value="ECO:0007669"/>
    <property type="project" value="UniProtKB-SubCell"/>
</dbReference>
<dbReference type="SUPFAM" id="SSF90123">
    <property type="entry name" value="ABC transporter transmembrane region"/>
    <property type="match status" value="1"/>
</dbReference>
<protein>
    <submittedName>
        <fullName evidence="11">ABC transporter ATP-binding protein</fullName>
    </submittedName>
</protein>
<feature type="compositionally biased region" description="Polar residues" evidence="7">
    <location>
        <begin position="34"/>
        <end position="49"/>
    </location>
</feature>
<dbReference type="InterPro" id="IPR017871">
    <property type="entry name" value="ABC_transporter-like_CS"/>
</dbReference>
<evidence type="ECO:0000313" key="11">
    <source>
        <dbReference type="EMBL" id="AVM42764.1"/>
    </source>
</evidence>
<dbReference type="GO" id="GO:0016887">
    <property type="term" value="F:ATP hydrolysis activity"/>
    <property type="evidence" value="ECO:0007669"/>
    <property type="project" value="InterPro"/>
</dbReference>
<organism evidence="11 12">
    <name type="scientific">Fastidiosipila sanguinis</name>
    <dbReference type="NCBI Taxonomy" id="236753"/>
    <lineage>
        <taxon>Bacteria</taxon>
        <taxon>Bacillati</taxon>
        <taxon>Bacillota</taxon>
        <taxon>Clostridia</taxon>
        <taxon>Eubacteriales</taxon>
        <taxon>Oscillospiraceae</taxon>
        <taxon>Fastidiosipila</taxon>
    </lineage>
</organism>
<keyword evidence="12" id="KW-1185">Reference proteome</keyword>
<dbReference type="Gene3D" id="1.20.1560.10">
    <property type="entry name" value="ABC transporter type 1, transmembrane domain"/>
    <property type="match status" value="1"/>
</dbReference>
<dbReference type="Pfam" id="PF00005">
    <property type="entry name" value="ABC_tran"/>
    <property type="match status" value="1"/>
</dbReference>
<evidence type="ECO:0000256" key="4">
    <source>
        <dbReference type="ARBA" id="ARBA00022840"/>
    </source>
</evidence>
<dbReference type="AlphaFoldDB" id="A0A2S0KP32"/>
<dbReference type="GO" id="GO:0015421">
    <property type="term" value="F:ABC-type oligopeptide transporter activity"/>
    <property type="evidence" value="ECO:0007669"/>
    <property type="project" value="TreeGrafter"/>
</dbReference>
<feature type="transmembrane region" description="Helical" evidence="8">
    <location>
        <begin position="101"/>
        <end position="120"/>
    </location>
</feature>
<dbReference type="Pfam" id="PF00664">
    <property type="entry name" value="ABC_membrane"/>
    <property type="match status" value="1"/>
</dbReference>
<dbReference type="EMBL" id="CP027226">
    <property type="protein sequence ID" value="AVM42764.1"/>
    <property type="molecule type" value="Genomic_DNA"/>
</dbReference>
<evidence type="ECO:0000256" key="2">
    <source>
        <dbReference type="ARBA" id="ARBA00022692"/>
    </source>
</evidence>
<keyword evidence="5 8" id="KW-1133">Transmembrane helix</keyword>
<evidence type="ECO:0000256" key="7">
    <source>
        <dbReference type="SAM" id="MobiDB-lite"/>
    </source>
</evidence>
<comment type="subcellular location">
    <subcellularLocation>
        <location evidence="1">Cell membrane</location>
        <topology evidence="1">Multi-pass membrane protein</topology>
    </subcellularLocation>
</comment>
<feature type="transmembrane region" description="Helical" evidence="8">
    <location>
        <begin position="208"/>
        <end position="229"/>
    </location>
</feature>
<evidence type="ECO:0000259" key="10">
    <source>
        <dbReference type="PROSITE" id="PS50929"/>
    </source>
</evidence>
<keyword evidence="4 11" id="KW-0067">ATP-binding</keyword>
<dbReference type="SUPFAM" id="SSF52540">
    <property type="entry name" value="P-loop containing nucleoside triphosphate hydrolases"/>
    <property type="match status" value="1"/>
</dbReference>
<sequence length="615" mass="68564">MNHQTRSSKTLNQLEIVLAPHKQKEKTMRKSDLNTKVNPHTQEPANKTTSTKKTLISQFYKNNKKYFVISIVMAILSASEGIFLSWILQQLTDVATKTSPFSFQQMTIILGLFLLVVILIEFSDARIFPRYLRNASANYKNFILARIINKGITDFSSEDSSRYVTTLTADASSIEDKYIKSNINILTYTVSFFGALGMMLYYSPMMTLVSAILTVLPIIASMITGNKLIEVEKNISQRNASFIATISDFTKGFPLVKNFKAEAPVLDNLLKSNVELENDKESGYRTNLSVRAISGIAGAISQLGVALFGVYLILQEGTGFTLGMMIVFINLMNYIIQPIANLPGIISERKAAVALIEKAAELIDSNAVVEGDEDLGKLQNSIKLENINFAYEEDKTILKDINLEFKKGKSYALVGASGSGKSTLLKLLMDEVRPDAGHILYDGIELNAARLDSVYEEISMIQQNVFIFNASILDNITMFQDFPAEEVQEVIRRSSLDKLIADKGMDYLCGENGKNLSGGEKQRISIARALLKDSSIILTDEATSSLDKETTYQITKDILGLTEKTRIMVTHSLDESLLKKYDQIIVLRDGRVVEQGSFEELLANDNYFKSFYSIS</sequence>
<dbReference type="InterPro" id="IPR003439">
    <property type="entry name" value="ABC_transporter-like_ATP-bd"/>
</dbReference>
<dbReference type="Proteomes" id="UP000237947">
    <property type="component" value="Chromosome"/>
</dbReference>
<feature type="transmembrane region" description="Helical" evidence="8">
    <location>
        <begin position="320"/>
        <end position="340"/>
    </location>
</feature>
<dbReference type="GO" id="GO:0005524">
    <property type="term" value="F:ATP binding"/>
    <property type="evidence" value="ECO:0007669"/>
    <property type="project" value="UniProtKB-KW"/>
</dbReference>
<feature type="transmembrane region" description="Helical" evidence="8">
    <location>
        <begin position="292"/>
        <end position="314"/>
    </location>
</feature>
<evidence type="ECO:0000313" key="12">
    <source>
        <dbReference type="Proteomes" id="UP000237947"/>
    </source>
</evidence>
<keyword evidence="2 8" id="KW-0812">Transmembrane</keyword>
<proteinExistence type="predicted"/>
<feature type="domain" description="ABC transmembrane type-1" evidence="10">
    <location>
        <begin position="68"/>
        <end position="351"/>
    </location>
</feature>
<dbReference type="PANTHER" id="PTHR43394">
    <property type="entry name" value="ATP-DEPENDENT PERMEASE MDL1, MITOCHONDRIAL"/>
    <property type="match status" value="1"/>
</dbReference>
<evidence type="ECO:0000256" key="3">
    <source>
        <dbReference type="ARBA" id="ARBA00022741"/>
    </source>
</evidence>
<dbReference type="PANTHER" id="PTHR43394:SF1">
    <property type="entry name" value="ATP-BINDING CASSETTE SUB-FAMILY B MEMBER 10, MITOCHONDRIAL"/>
    <property type="match status" value="1"/>
</dbReference>
<evidence type="ECO:0000256" key="5">
    <source>
        <dbReference type="ARBA" id="ARBA00022989"/>
    </source>
</evidence>
<dbReference type="SMART" id="SM00382">
    <property type="entry name" value="AAA"/>
    <property type="match status" value="1"/>
</dbReference>
<feature type="region of interest" description="Disordered" evidence="7">
    <location>
        <begin position="28"/>
        <end position="49"/>
    </location>
</feature>
<dbReference type="InterPro" id="IPR003593">
    <property type="entry name" value="AAA+_ATPase"/>
</dbReference>
<evidence type="ECO:0000256" key="6">
    <source>
        <dbReference type="ARBA" id="ARBA00023136"/>
    </source>
</evidence>
<dbReference type="PROSITE" id="PS50929">
    <property type="entry name" value="ABC_TM1F"/>
    <property type="match status" value="1"/>
</dbReference>
<feature type="transmembrane region" description="Helical" evidence="8">
    <location>
        <begin position="183"/>
        <end position="202"/>
    </location>
</feature>
<accession>A0A2S0KP32</accession>
<dbReference type="InterPro" id="IPR039421">
    <property type="entry name" value="Type_1_exporter"/>
</dbReference>
<dbReference type="InterPro" id="IPR027417">
    <property type="entry name" value="P-loop_NTPase"/>
</dbReference>
<evidence type="ECO:0000259" key="9">
    <source>
        <dbReference type="PROSITE" id="PS50893"/>
    </source>
</evidence>
<dbReference type="InterPro" id="IPR036640">
    <property type="entry name" value="ABC1_TM_sf"/>
</dbReference>
<dbReference type="InterPro" id="IPR011527">
    <property type="entry name" value="ABC1_TM_dom"/>
</dbReference>
<dbReference type="Gene3D" id="3.40.50.300">
    <property type="entry name" value="P-loop containing nucleotide triphosphate hydrolases"/>
    <property type="match status" value="1"/>
</dbReference>
<dbReference type="CDD" id="cd07346">
    <property type="entry name" value="ABC_6TM_exporters"/>
    <property type="match status" value="1"/>
</dbReference>